<dbReference type="PRINTS" id="PR00081">
    <property type="entry name" value="GDHRDH"/>
</dbReference>
<dbReference type="InterPro" id="IPR002347">
    <property type="entry name" value="SDR_fam"/>
</dbReference>
<sequence length="275" mass="29174">MNKIWFITGTSAGLGRGMTETLLRRHDKVVATLRQPDALDNLKQRYGDALQIITLDLTRNDSIRSAVTQAFALADKIDVVVSNAGYGLFGAAEEVTDSQIDLQIAANLTGSIQLIRAVLPKLRQQGGGRIMQVSSEGGRIAYPCFSLYHATKWGIEGFVNAVAQEVAGFGIDFILVEPGPTGTRFAQSLVMAPPLAAYDNTAAGKMRAALLAGEFAIKGDAGRTVDAMIAAADMAHPPFHLPLGSTAFNNIHRSLNQQLAELVTQEAVAAGADAP</sequence>
<dbReference type="RefSeq" id="WP_215670800.1">
    <property type="nucleotide sequence ID" value="NZ_JAFJYC010000002.1"/>
</dbReference>
<accession>A0ABS5YH85</accession>
<dbReference type="PANTHER" id="PTHR43976">
    <property type="entry name" value="SHORT CHAIN DEHYDROGENASE"/>
    <property type="match status" value="1"/>
</dbReference>
<organism evidence="4 5">
    <name type="scientific">Candidatus Sodalis endolongispinus</name>
    <dbReference type="NCBI Taxonomy" id="2812662"/>
    <lineage>
        <taxon>Bacteria</taxon>
        <taxon>Pseudomonadati</taxon>
        <taxon>Pseudomonadota</taxon>
        <taxon>Gammaproteobacteria</taxon>
        <taxon>Enterobacterales</taxon>
        <taxon>Bruguierivoracaceae</taxon>
        <taxon>Sodalis</taxon>
    </lineage>
</organism>
<dbReference type="Proteomes" id="UP000811282">
    <property type="component" value="Unassembled WGS sequence"/>
</dbReference>
<keyword evidence="5" id="KW-1185">Reference proteome</keyword>
<protein>
    <submittedName>
        <fullName evidence="4">SDR family oxidoreductase</fullName>
    </submittedName>
</protein>
<keyword evidence="2" id="KW-0560">Oxidoreductase</keyword>
<dbReference type="PRINTS" id="PR00080">
    <property type="entry name" value="SDRFAMILY"/>
</dbReference>
<comment type="caution">
    <text evidence="4">The sequence shown here is derived from an EMBL/GenBank/DDBJ whole genome shotgun (WGS) entry which is preliminary data.</text>
</comment>
<evidence type="ECO:0000256" key="1">
    <source>
        <dbReference type="ARBA" id="ARBA00006484"/>
    </source>
</evidence>
<reference evidence="4 5" key="1">
    <citation type="journal article" date="2021" name="Genome Biol. Evol.">
        <title>The evolution of interdependence in a four-way mealybug symbiosis.</title>
        <authorList>
            <person name="Garber A.I."/>
            <person name="Kupper M."/>
            <person name="Laetsch D.R."/>
            <person name="Weldon S.R."/>
            <person name="Ladinsky M.S."/>
            <person name="Bjorkman P.J."/>
            <person name="McCutcheon J.P."/>
        </authorList>
    </citation>
    <scope>NUCLEOTIDE SEQUENCE [LARGE SCALE GENOMIC DNA]</scope>
    <source>
        <strain evidence="4">SOD</strain>
    </source>
</reference>
<evidence type="ECO:0000256" key="2">
    <source>
        <dbReference type="ARBA" id="ARBA00023002"/>
    </source>
</evidence>
<proteinExistence type="inferred from homology"/>
<dbReference type="InterPro" id="IPR036291">
    <property type="entry name" value="NAD(P)-bd_dom_sf"/>
</dbReference>
<dbReference type="EMBL" id="JAFJYC010000002">
    <property type="protein sequence ID" value="MBT9433181.1"/>
    <property type="molecule type" value="Genomic_DNA"/>
</dbReference>
<name>A0ABS5YH85_9GAMM</name>
<gene>
    <name evidence="4" type="ORF">JZM24_15580</name>
</gene>
<dbReference type="PANTHER" id="PTHR43976:SF16">
    <property type="entry name" value="SHORT-CHAIN DEHYDROGENASE_REDUCTASE FAMILY PROTEIN"/>
    <property type="match status" value="1"/>
</dbReference>
<dbReference type="Gene3D" id="3.40.50.720">
    <property type="entry name" value="NAD(P)-binding Rossmann-like Domain"/>
    <property type="match status" value="1"/>
</dbReference>
<comment type="similarity">
    <text evidence="1 3">Belongs to the short-chain dehydrogenases/reductases (SDR) family.</text>
</comment>
<evidence type="ECO:0000256" key="3">
    <source>
        <dbReference type="RuleBase" id="RU000363"/>
    </source>
</evidence>
<dbReference type="Pfam" id="PF00106">
    <property type="entry name" value="adh_short"/>
    <property type="match status" value="1"/>
</dbReference>
<dbReference type="SUPFAM" id="SSF51735">
    <property type="entry name" value="NAD(P)-binding Rossmann-fold domains"/>
    <property type="match status" value="1"/>
</dbReference>
<dbReference type="InterPro" id="IPR051911">
    <property type="entry name" value="SDR_oxidoreductase"/>
</dbReference>
<evidence type="ECO:0000313" key="5">
    <source>
        <dbReference type="Proteomes" id="UP000811282"/>
    </source>
</evidence>
<dbReference type="NCBIfam" id="NF005065">
    <property type="entry name" value="PRK06482.1"/>
    <property type="match status" value="1"/>
</dbReference>
<evidence type="ECO:0000313" key="4">
    <source>
        <dbReference type="EMBL" id="MBT9433181.1"/>
    </source>
</evidence>